<comment type="similarity">
    <text evidence="2">Belongs to the class-III pyridine nucleotide-disulfide oxidoreductase family.</text>
</comment>
<keyword evidence="3" id="KW-0285">Flavoprotein</keyword>
<name>A0ABW5RS68_9BACI</name>
<organism evidence="9 10">
    <name type="scientific">Bacillus seohaeanensis</name>
    <dbReference type="NCBI Taxonomy" id="284580"/>
    <lineage>
        <taxon>Bacteria</taxon>
        <taxon>Bacillati</taxon>
        <taxon>Bacillota</taxon>
        <taxon>Bacilli</taxon>
        <taxon>Bacillales</taxon>
        <taxon>Bacillaceae</taxon>
        <taxon>Bacillus</taxon>
    </lineage>
</organism>
<comment type="caution">
    <text evidence="9">The sequence shown here is derived from an EMBL/GenBank/DDBJ whole genome shotgun (WGS) entry which is preliminary data.</text>
</comment>
<feature type="domain" description="Pyridine nucleotide-disulphide oxidoreductase dimerisation" evidence="7">
    <location>
        <begin position="328"/>
        <end position="430"/>
    </location>
</feature>
<dbReference type="Pfam" id="PF02852">
    <property type="entry name" value="Pyr_redox_dim"/>
    <property type="match status" value="1"/>
</dbReference>
<evidence type="ECO:0000256" key="1">
    <source>
        <dbReference type="ARBA" id="ARBA00001974"/>
    </source>
</evidence>
<evidence type="ECO:0000256" key="2">
    <source>
        <dbReference type="ARBA" id="ARBA00009130"/>
    </source>
</evidence>
<dbReference type="InterPro" id="IPR036188">
    <property type="entry name" value="FAD/NAD-bd_sf"/>
</dbReference>
<dbReference type="InterPro" id="IPR023753">
    <property type="entry name" value="FAD/NAD-binding_dom"/>
</dbReference>
<dbReference type="PANTHER" id="PTHR43429:SF1">
    <property type="entry name" value="NAD(P)H SULFUR OXIDOREDUCTASE (COA-DEPENDENT)"/>
    <property type="match status" value="1"/>
</dbReference>
<evidence type="ECO:0000313" key="9">
    <source>
        <dbReference type="EMBL" id="MFD2681270.1"/>
    </source>
</evidence>
<dbReference type="Gene3D" id="3.50.50.60">
    <property type="entry name" value="FAD/NAD(P)-binding domain"/>
    <property type="match status" value="2"/>
</dbReference>
<evidence type="ECO:0000256" key="5">
    <source>
        <dbReference type="ARBA" id="ARBA00023002"/>
    </source>
</evidence>
<dbReference type="Proteomes" id="UP001597506">
    <property type="component" value="Unassembled WGS sequence"/>
</dbReference>
<dbReference type="SUPFAM" id="SSF55424">
    <property type="entry name" value="FAD/NAD-linked reductases, dimerisation (C-terminal) domain"/>
    <property type="match status" value="1"/>
</dbReference>
<feature type="domain" description="FAD/NAD(P)-binding" evidence="8">
    <location>
        <begin position="4"/>
        <end position="293"/>
    </location>
</feature>
<dbReference type="EMBL" id="JBHUMF010000028">
    <property type="protein sequence ID" value="MFD2681270.1"/>
    <property type="molecule type" value="Genomic_DNA"/>
</dbReference>
<sequence>MGQKVVVVGGVGGGATTASQIRKLNDEIEIVIFEKTEYVSFGACGMPYYIGDIIEERDHLFAATPESLAKKVNANVKVRHEVVSIDRKNKVVKVKDLKNDHLFEEQYDYLVLAPGASAIIPTIDGLHSIPHFTLRHIENMDKIKEFINENHPKTCSIIGAGFIGLEVAENLKHLGIDVTVVERSDHVLSIIDKDISERILKELEEQGISIHIGDALEKVLPNKTLLLSSGKELQADFIIMAAGIKPNNTLAKDAGLPIGESGGIQTNAYMQTEDPSIYAVGDAIESIDFIDKSKKQVPLAWPAHRQSFIAAKNITGTKQPFEGMLGTAITKVFDLTVASTGFNEGTLKQKKLPFATVYHEGKSHAGYYPGAKNVLIKVHFCTKTGKIYGANIVGGEGVDKRIDVLATAILGGLTITDLQAIETSYSPPYSSPKDLLNIVGYKGEQILFDQK</sequence>
<comment type="cofactor">
    <cofactor evidence="1">
        <name>FAD</name>
        <dbReference type="ChEBI" id="CHEBI:57692"/>
    </cofactor>
</comment>
<dbReference type="PRINTS" id="PR00368">
    <property type="entry name" value="FADPNR"/>
</dbReference>
<keyword evidence="5 9" id="KW-0560">Oxidoreductase</keyword>
<proteinExistence type="inferred from homology"/>
<dbReference type="PRINTS" id="PR00411">
    <property type="entry name" value="PNDRDTASEI"/>
</dbReference>
<dbReference type="PANTHER" id="PTHR43429">
    <property type="entry name" value="PYRIDINE NUCLEOTIDE-DISULFIDE OXIDOREDUCTASE DOMAIN-CONTAINING"/>
    <property type="match status" value="1"/>
</dbReference>
<dbReference type="EC" id="1.8.1.14" evidence="9"/>
<keyword evidence="10" id="KW-1185">Reference proteome</keyword>
<reference evidence="10" key="1">
    <citation type="journal article" date="2019" name="Int. J. Syst. Evol. Microbiol.">
        <title>The Global Catalogue of Microorganisms (GCM) 10K type strain sequencing project: providing services to taxonomists for standard genome sequencing and annotation.</title>
        <authorList>
            <consortium name="The Broad Institute Genomics Platform"/>
            <consortium name="The Broad Institute Genome Sequencing Center for Infectious Disease"/>
            <person name="Wu L."/>
            <person name="Ma J."/>
        </authorList>
    </citation>
    <scope>NUCLEOTIDE SEQUENCE [LARGE SCALE GENOMIC DNA]</scope>
    <source>
        <strain evidence="10">KCTC 3913</strain>
    </source>
</reference>
<evidence type="ECO:0000256" key="3">
    <source>
        <dbReference type="ARBA" id="ARBA00022630"/>
    </source>
</evidence>
<evidence type="ECO:0000256" key="6">
    <source>
        <dbReference type="ARBA" id="ARBA00023284"/>
    </source>
</evidence>
<keyword evidence="6" id="KW-0676">Redox-active center</keyword>
<dbReference type="InterPro" id="IPR050260">
    <property type="entry name" value="FAD-bd_OxRdtase"/>
</dbReference>
<dbReference type="InterPro" id="IPR004099">
    <property type="entry name" value="Pyr_nucl-diS_OxRdtase_dimer"/>
</dbReference>
<dbReference type="SUPFAM" id="SSF51905">
    <property type="entry name" value="FAD/NAD(P)-binding domain"/>
    <property type="match status" value="2"/>
</dbReference>
<keyword evidence="4" id="KW-0274">FAD</keyword>
<dbReference type="Pfam" id="PF07992">
    <property type="entry name" value="Pyr_redox_2"/>
    <property type="match status" value="1"/>
</dbReference>
<evidence type="ECO:0000259" key="7">
    <source>
        <dbReference type="Pfam" id="PF02852"/>
    </source>
</evidence>
<dbReference type="InterPro" id="IPR016156">
    <property type="entry name" value="FAD/NAD-linked_Rdtase_dimer_sf"/>
</dbReference>
<dbReference type="NCBIfam" id="NF010037">
    <property type="entry name" value="PRK13512.1"/>
    <property type="match status" value="1"/>
</dbReference>
<evidence type="ECO:0000313" key="10">
    <source>
        <dbReference type="Proteomes" id="UP001597506"/>
    </source>
</evidence>
<evidence type="ECO:0000256" key="4">
    <source>
        <dbReference type="ARBA" id="ARBA00022827"/>
    </source>
</evidence>
<evidence type="ECO:0000259" key="8">
    <source>
        <dbReference type="Pfam" id="PF07992"/>
    </source>
</evidence>
<protein>
    <submittedName>
        <fullName evidence="9">CoA-disulfide reductase</fullName>
        <ecNumber evidence="9">1.8.1.14</ecNumber>
    </submittedName>
</protein>
<dbReference type="RefSeq" id="WP_377935337.1">
    <property type="nucleotide sequence ID" value="NZ_JBHUMF010000028.1"/>
</dbReference>
<gene>
    <name evidence="9" type="ORF">ACFSUL_10990</name>
</gene>
<dbReference type="GO" id="GO:0050451">
    <property type="term" value="F:CoA-disulfide reductase (NADPH) activity"/>
    <property type="evidence" value="ECO:0007669"/>
    <property type="project" value="UniProtKB-EC"/>
</dbReference>
<accession>A0ABW5RS68</accession>